<keyword evidence="2" id="KW-1185">Reference proteome</keyword>
<dbReference type="Proteomes" id="UP001607302">
    <property type="component" value="Unassembled WGS sequence"/>
</dbReference>
<name>A0ABD2BW60_VESSQ</name>
<sequence length="111" mass="13424">MWKQTRVLIFINLFYDDTTRDLHLNSKTCGTKLQAFRNCKRISEVKTTENTLKQFSIIAKFKTVIEYNFRNSFFNIRLNFINPYLGSDKCWFTIFVFRFARKLKLVNLDFQ</sequence>
<proteinExistence type="predicted"/>
<gene>
    <name evidence="1" type="ORF">V1478_002217</name>
</gene>
<accession>A0ABD2BW60</accession>
<reference evidence="1 2" key="1">
    <citation type="journal article" date="2024" name="Ann. Entomol. Soc. Am.">
        <title>Genomic analyses of the southern and eastern yellowjacket wasps (Hymenoptera: Vespidae) reveal evolutionary signatures of social life.</title>
        <authorList>
            <person name="Catto M.A."/>
            <person name="Caine P.B."/>
            <person name="Orr S.E."/>
            <person name="Hunt B.G."/>
            <person name="Goodisman M.A.D."/>
        </authorList>
    </citation>
    <scope>NUCLEOTIDE SEQUENCE [LARGE SCALE GENOMIC DNA]</scope>
    <source>
        <strain evidence="1">233</strain>
        <tissue evidence="1">Head and thorax</tissue>
    </source>
</reference>
<evidence type="ECO:0000313" key="1">
    <source>
        <dbReference type="EMBL" id="KAL2737022.1"/>
    </source>
</evidence>
<dbReference type="EMBL" id="JAUDFV010000038">
    <property type="protein sequence ID" value="KAL2737022.1"/>
    <property type="molecule type" value="Genomic_DNA"/>
</dbReference>
<dbReference type="AlphaFoldDB" id="A0ABD2BW60"/>
<organism evidence="1 2">
    <name type="scientific">Vespula squamosa</name>
    <name type="common">Southern yellow jacket</name>
    <name type="synonym">Wasp</name>
    <dbReference type="NCBI Taxonomy" id="30214"/>
    <lineage>
        <taxon>Eukaryota</taxon>
        <taxon>Metazoa</taxon>
        <taxon>Ecdysozoa</taxon>
        <taxon>Arthropoda</taxon>
        <taxon>Hexapoda</taxon>
        <taxon>Insecta</taxon>
        <taxon>Pterygota</taxon>
        <taxon>Neoptera</taxon>
        <taxon>Endopterygota</taxon>
        <taxon>Hymenoptera</taxon>
        <taxon>Apocrita</taxon>
        <taxon>Aculeata</taxon>
        <taxon>Vespoidea</taxon>
        <taxon>Vespidae</taxon>
        <taxon>Vespinae</taxon>
        <taxon>Vespula</taxon>
    </lineage>
</organism>
<comment type="caution">
    <text evidence="1">The sequence shown here is derived from an EMBL/GenBank/DDBJ whole genome shotgun (WGS) entry which is preliminary data.</text>
</comment>
<evidence type="ECO:0000313" key="2">
    <source>
        <dbReference type="Proteomes" id="UP001607302"/>
    </source>
</evidence>
<protein>
    <submittedName>
        <fullName evidence="1">Uncharacterized protein</fullName>
    </submittedName>
</protein>